<accession>A0AAN6DAF3</accession>
<proteinExistence type="predicted"/>
<evidence type="ECO:0000313" key="4">
    <source>
        <dbReference type="EMBL" id="KAG7768804.1"/>
    </source>
</evidence>
<evidence type="ECO:0000313" key="6">
    <source>
        <dbReference type="Proteomes" id="UP000738402"/>
    </source>
</evidence>
<dbReference type="EMBL" id="JAHLUH010000001">
    <property type="protein sequence ID" value="KAG7730292.1"/>
    <property type="molecule type" value="Genomic_DNA"/>
</dbReference>
<dbReference type="Proteomes" id="UP000738402">
    <property type="component" value="Unassembled WGS sequence"/>
</dbReference>
<dbReference type="Proteomes" id="UP000697297">
    <property type="component" value="Unassembled WGS sequence"/>
</dbReference>
<protein>
    <submittedName>
        <fullName evidence="3">Uncharacterized protein</fullName>
    </submittedName>
</protein>
<organism evidence="3 6">
    <name type="scientific">Ogataea haglerorum</name>
    <dbReference type="NCBI Taxonomy" id="1937702"/>
    <lineage>
        <taxon>Eukaryota</taxon>
        <taxon>Fungi</taxon>
        <taxon>Dikarya</taxon>
        <taxon>Ascomycota</taxon>
        <taxon>Saccharomycotina</taxon>
        <taxon>Pichiomycetes</taxon>
        <taxon>Pichiales</taxon>
        <taxon>Pichiaceae</taxon>
        <taxon>Ogataea</taxon>
    </lineage>
</organism>
<feature type="region of interest" description="Disordered" evidence="1">
    <location>
        <begin position="1"/>
        <end position="49"/>
    </location>
</feature>
<dbReference type="AlphaFoldDB" id="A0AAN6DAF3"/>
<keyword evidence="2" id="KW-0472">Membrane</keyword>
<comment type="caution">
    <text evidence="3">The sequence shown here is derived from an EMBL/GenBank/DDBJ whole genome shotgun (WGS) entry which is preliminary data.</text>
</comment>
<evidence type="ECO:0000313" key="5">
    <source>
        <dbReference type="Proteomes" id="UP000697297"/>
    </source>
</evidence>
<evidence type="ECO:0000256" key="2">
    <source>
        <dbReference type="SAM" id="Phobius"/>
    </source>
</evidence>
<feature type="compositionally biased region" description="Pro residues" evidence="1">
    <location>
        <begin position="9"/>
        <end position="19"/>
    </location>
</feature>
<evidence type="ECO:0000313" key="3">
    <source>
        <dbReference type="EMBL" id="KAG7730292.1"/>
    </source>
</evidence>
<sequence>MDDFERRPNPPGWVPPKAPYNPYDPSDLRPAKGYPSEFSTPGKLKENSGTLAQDLGDFSKLRIDMKKLQYFPRPASELYPGRYKVLRRVNYTSKFERGARMTGISLMVGFTVLGVFFFRWNDYDNVLAPFRRMQLRAKEYILGELSDQDYRDLYNYDRARTIPQKPLPSIVYEKNQENELAHAQDGNEFVKDRFGVKHVVQAEKVRQTREETLMRALDAAQAELEKRQEAPEQKKWWKWS</sequence>
<evidence type="ECO:0000256" key="1">
    <source>
        <dbReference type="SAM" id="MobiDB-lite"/>
    </source>
</evidence>
<feature type="transmembrane region" description="Helical" evidence="2">
    <location>
        <begin position="101"/>
        <end position="120"/>
    </location>
</feature>
<keyword evidence="2" id="KW-0812">Transmembrane</keyword>
<dbReference type="EMBL" id="JAHLUN010000001">
    <property type="protein sequence ID" value="KAG7768804.1"/>
    <property type="molecule type" value="Genomic_DNA"/>
</dbReference>
<keyword evidence="2" id="KW-1133">Transmembrane helix</keyword>
<keyword evidence="5" id="KW-1185">Reference proteome</keyword>
<name>A0AAN6DAF3_9ASCO</name>
<reference evidence="3 5" key="1">
    <citation type="journal article" date="2021" name="G3 (Bethesda)">
        <title>Genomic diversity, chromosomal rearrangements, and interspecies hybridization in the ogataea polymorpha species complex.</title>
        <authorList>
            <person name="Hanson S.J."/>
            <person name="Cinneide E.O."/>
            <person name="Salzberg L.I."/>
            <person name="Wolfe K.H."/>
            <person name="McGowan J."/>
            <person name="Fitzpatrick D.A."/>
            <person name="Matlin K."/>
        </authorList>
    </citation>
    <scope>NUCLEOTIDE SEQUENCE</scope>
    <source>
        <strain evidence="4">81-436-3</strain>
        <strain evidence="3">83-405-1</strain>
    </source>
</reference>
<gene>
    <name evidence="3" type="ORF">KL933_000087</name>
    <name evidence="4" type="ORF">KL946_000087</name>
</gene>